<sequence length="341" mass="39499">GVVDTIFRKFKYTARQAVQEFGIENLGEKITEAYNDLEQRDKDFNFFHAVFPREEYNPEKDDPVNMEFASVYVSRDETKIISEGGYEELPYQVDRFDKDALEDYGRSPTMKKLPTIKMANVMQQTRIKGWEKQVDPPVFIPDDGSIWPLATQPGGVIFYRAGGEKPEYWEFKGNLTDMEQAILSVQQEIQRGYFLDMFDPLVDRQNMTATEVMARVEQKMRFLTPIIGRLQSELFNPMIQRIIKILSKQKKLPQMPQELSEGDFSVMYLGRLALALRTLESEGLAQLLLEWAPMAEISDHMDNLNTDVAFRDSARNRGVPSTWLKVVDTVKADRLKREQKL</sequence>
<dbReference type="AlphaFoldDB" id="A0A0F8WRN1"/>
<keyword evidence="3" id="KW-1188">Viral release from host cell</keyword>
<keyword evidence="6" id="KW-1160">Virus entry into host cell</keyword>
<evidence type="ECO:0000256" key="1">
    <source>
        <dbReference type="ARBA" id="ARBA00004328"/>
    </source>
</evidence>
<evidence type="ECO:0000256" key="2">
    <source>
        <dbReference type="ARBA" id="ARBA00022595"/>
    </source>
</evidence>
<dbReference type="InterPro" id="IPR020991">
    <property type="entry name" value="Connector_podovirus"/>
</dbReference>
<gene>
    <name evidence="7" type="ORF">LCGC14_3119590</name>
</gene>
<proteinExistence type="predicted"/>
<comment type="caution">
    <text evidence="7">The sequence shown here is derived from an EMBL/GenBank/DDBJ whole genome shotgun (WGS) entry which is preliminary data.</text>
</comment>
<evidence type="ECO:0000256" key="4">
    <source>
        <dbReference type="ARBA" id="ARBA00022844"/>
    </source>
</evidence>
<dbReference type="GO" id="GO:0044423">
    <property type="term" value="C:virion component"/>
    <property type="evidence" value="ECO:0007669"/>
    <property type="project" value="UniProtKB-KW"/>
</dbReference>
<keyword evidence="2" id="KW-1162">Viral penetration into host cytoplasm</keyword>
<dbReference type="GO" id="GO:0046718">
    <property type="term" value="P:symbiont entry into host cell"/>
    <property type="evidence" value="ECO:0007669"/>
    <property type="project" value="UniProtKB-KW"/>
</dbReference>
<protein>
    <submittedName>
        <fullName evidence="7">Uncharacterized protein</fullName>
    </submittedName>
</protein>
<accession>A0A0F8WRN1</accession>
<keyword evidence="5" id="KW-0231">Viral genome packaging</keyword>
<evidence type="ECO:0000313" key="7">
    <source>
        <dbReference type="EMBL" id="KKK50980.1"/>
    </source>
</evidence>
<reference evidence="7" key="1">
    <citation type="journal article" date="2015" name="Nature">
        <title>Complex archaea that bridge the gap between prokaryotes and eukaryotes.</title>
        <authorList>
            <person name="Spang A."/>
            <person name="Saw J.H."/>
            <person name="Jorgensen S.L."/>
            <person name="Zaremba-Niedzwiedzka K."/>
            <person name="Martijn J."/>
            <person name="Lind A.E."/>
            <person name="van Eijk R."/>
            <person name="Schleper C."/>
            <person name="Guy L."/>
            <person name="Ettema T.J."/>
        </authorList>
    </citation>
    <scope>NUCLEOTIDE SEQUENCE</scope>
</reference>
<evidence type="ECO:0000256" key="6">
    <source>
        <dbReference type="ARBA" id="ARBA00023296"/>
    </source>
</evidence>
<comment type="subcellular location">
    <subcellularLocation>
        <location evidence="1">Virion</location>
    </subcellularLocation>
</comment>
<keyword evidence="4" id="KW-0946">Virion</keyword>
<feature type="non-terminal residue" evidence="7">
    <location>
        <position position="1"/>
    </location>
</feature>
<feature type="non-terminal residue" evidence="7">
    <location>
        <position position="341"/>
    </location>
</feature>
<dbReference type="Pfam" id="PF12236">
    <property type="entry name" value="Head-tail_con"/>
    <property type="match status" value="1"/>
</dbReference>
<evidence type="ECO:0000256" key="3">
    <source>
        <dbReference type="ARBA" id="ARBA00022612"/>
    </source>
</evidence>
<evidence type="ECO:0000256" key="5">
    <source>
        <dbReference type="ARBA" id="ARBA00023219"/>
    </source>
</evidence>
<organism evidence="7">
    <name type="scientific">marine sediment metagenome</name>
    <dbReference type="NCBI Taxonomy" id="412755"/>
    <lineage>
        <taxon>unclassified sequences</taxon>
        <taxon>metagenomes</taxon>
        <taxon>ecological metagenomes</taxon>
    </lineage>
</organism>
<dbReference type="EMBL" id="LAZR01067743">
    <property type="protein sequence ID" value="KKK50980.1"/>
    <property type="molecule type" value="Genomic_DNA"/>
</dbReference>
<name>A0A0F8WRN1_9ZZZZ</name>